<name>A0A4R9GRE8_9LEPT</name>
<dbReference type="EMBL" id="RQEV01000007">
    <property type="protein sequence ID" value="TGK20217.1"/>
    <property type="molecule type" value="Genomic_DNA"/>
</dbReference>
<reference evidence="2" key="1">
    <citation type="journal article" date="2019" name="PLoS Negl. Trop. Dis.">
        <title>Revisiting the worldwide diversity of Leptospira species in the environment.</title>
        <authorList>
            <person name="Vincent A.T."/>
            <person name="Schiettekatte O."/>
            <person name="Bourhy P."/>
            <person name="Veyrier F.J."/>
            <person name="Picardeau M."/>
        </authorList>
    </citation>
    <scope>NUCLEOTIDE SEQUENCE [LARGE SCALE GENOMIC DNA]</scope>
    <source>
        <strain evidence="2">SCS5</strain>
    </source>
</reference>
<dbReference type="RefSeq" id="WP_135812877.1">
    <property type="nucleotide sequence ID" value="NZ_RQEV01000007.1"/>
</dbReference>
<feature type="transmembrane region" description="Helical" evidence="1">
    <location>
        <begin position="9"/>
        <end position="26"/>
    </location>
</feature>
<feature type="transmembrane region" description="Helical" evidence="1">
    <location>
        <begin position="224"/>
        <end position="241"/>
    </location>
</feature>
<feature type="transmembrane region" description="Helical" evidence="1">
    <location>
        <begin position="188"/>
        <end position="212"/>
    </location>
</feature>
<comment type="caution">
    <text evidence="2">The sequence shown here is derived from an EMBL/GenBank/DDBJ whole genome shotgun (WGS) entry which is preliminary data.</text>
</comment>
<evidence type="ECO:0008006" key="4">
    <source>
        <dbReference type="Google" id="ProtNLM"/>
    </source>
</evidence>
<evidence type="ECO:0000313" key="3">
    <source>
        <dbReference type="Proteomes" id="UP000297855"/>
    </source>
</evidence>
<keyword evidence="1" id="KW-0472">Membrane</keyword>
<evidence type="ECO:0000313" key="2">
    <source>
        <dbReference type="EMBL" id="TGK20217.1"/>
    </source>
</evidence>
<proteinExistence type="predicted"/>
<organism evidence="2 3">
    <name type="scientific">Leptospira fluminis</name>
    <dbReference type="NCBI Taxonomy" id="2484979"/>
    <lineage>
        <taxon>Bacteria</taxon>
        <taxon>Pseudomonadati</taxon>
        <taxon>Spirochaetota</taxon>
        <taxon>Spirochaetia</taxon>
        <taxon>Leptospirales</taxon>
        <taxon>Leptospiraceae</taxon>
        <taxon>Leptospira</taxon>
    </lineage>
</organism>
<sequence>MKILEKRNVVLLIFFLTYVFSSVLVWKKYGWNPSSQVNFGREFCQLNADRTPDGAIVFLGEEGNLGSGYDGQIFYFYSRMLSDFGLDWPKGFETSVRAPRIGYPLLVSPFGWFGRTGTIFGMYFLHFLLLVLSFLALYDLLPETRKFLASFYLFSPFALGGYVLLVSDAILASLLVLCYWAYRKDRFLLFSLLGGLALLTKEQALFLLFPLGLDALMKKEFRRALWVASSLVLPLVWNLYLRSVLSESSPARFAEFFDPLGGITGYLRELYEAFFSGSLSEEGGRLRAIAKKFSRFSLLLLFFSGCILLFQGDRRKGFPFRLGLGLTLFSVFSAGYVLYWATYENISRMFTVSIPLLVFWQAEDENLSAWHYWGIVAFVLALFFVKIAFISKPLAYSIW</sequence>
<feature type="transmembrane region" description="Helical" evidence="1">
    <location>
        <begin position="370"/>
        <end position="389"/>
    </location>
</feature>
<feature type="transmembrane region" description="Helical" evidence="1">
    <location>
        <begin position="322"/>
        <end position="341"/>
    </location>
</feature>
<feature type="transmembrane region" description="Helical" evidence="1">
    <location>
        <begin position="293"/>
        <end position="310"/>
    </location>
</feature>
<evidence type="ECO:0000256" key="1">
    <source>
        <dbReference type="SAM" id="Phobius"/>
    </source>
</evidence>
<keyword evidence="3" id="KW-1185">Reference proteome</keyword>
<protein>
    <recommendedName>
        <fullName evidence="4">DUF2029 domain-containing protein</fullName>
    </recommendedName>
</protein>
<dbReference type="AlphaFoldDB" id="A0A4R9GRE8"/>
<dbReference type="Proteomes" id="UP000297855">
    <property type="component" value="Unassembled WGS sequence"/>
</dbReference>
<dbReference type="InterPro" id="IPR058226">
    <property type="entry name" value="AZOBR_p60025-like"/>
</dbReference>
<accession>A0A4R9GRE8</accession>
<feature type="transmembrane region" description="Helical" evidence="1">
    <location>
        <begin position="153"/>
        <end position="182"/>
    </location>
</feature>
<dbReference type="OrthoDB" id="344406at2"/>
<keyword evidence="1" id="KW-0812">Transmembrane</keyword>
<gene>
    <name evidence="2" type="ORF">EHO61_05775</name>
</gene>
<keyword evidence="1" id="KW-1133">Transmembrane helix</keyword>
<feature type="transmembrane region" description="Helical" evidence="1">
    <location>
        <begin position="120"/>
        <end position="141"/>
    </location>
</feature>
<dbReference type="NCBIfam" id="NF046093">
    <property type="entry name" value="AZOBR_p60025_fam"/>
    <property type="match status" value="1"/>
</dbReference>